<feature type="domain" description="HAMP" evidence="19">
    <location>
        <begin position="185"/>
        <end position="237"/>
    </location>
</feature>
<keyword evidence="14 17" id="KW-0472">Membrane</keyword>
<dbReference type="SUPFAM" id="SSF158472">
    <property type="entry name" value="HAMP domain-like"/>
    <property type="match status" value="1"/>
</dbReference>
<name>A0ABX7FWZ7_BRECH</name>
<dbReference type="Gene3D" id="3.30.565.10">
    <property type="entry name" value="Histidine kinase-like ATPase, C-terminal domain"/>
    <property type="match status" value="1"/>
</dbReference>
<organism evidence="20 21">
    <name type="scientific">Brevibacillus choshinensis</name>
    <dbReference type="NCBI Taxonomy" id="54911"/>
    <lineage>
        <taxon>Bacteria</taxon>
        <taxon>Bacillati</taxon>
        <taxon>Bacillota</taxon>
        <taxon>Bacilli</taxon>
        <taxon>Bacillales</taxon>
        <taxon>Paenibacillaceae</taxon>
        <taxon>Brevibacillus</taxon>
    </lineage>
</organism>
<protein>
    <recommendedName>
        <fullName evidence="16">Heme sensor protein HssS</fullName>
        <ecNumber evidence="3">2.7.13.3</ecNumber>
    </recommendedName>
</protein>
<keyword evidence="10" id="KW-0067">ATP-binding</keyword>
<evidence type="ECO:0000256" key="14">
    <source>
        <dbReference type="ARBA" id="ARBA00023136"/>
    </source>
</evidence>
<keyword evidence="4" id="KW-1003">Cell membrane</keyword>
<keyword evidence="9 20" id="KW-0418">Kinase</keyword>
<keyword evidence="21" id="KW-1185">Reference proteome</keyword>
<evidence type="ECO:0000256" key="15">
    <source>
        <dbReference type="ARBA" id="ARBA00037219"/>
    </source>
</evidence>
<dbReference type="InterPro" id="IPR036890">
    <property type="entry name" value="HATPase_C_sf"/>
</dbReference>
<dbReference type="PROSITE" id="PS50109">
    <property type="entry name" value="HIS_KIN"/>
    <property type="match status" value="1"/>
</dbReference>
<evidence type="ECO:0000256" key="1">
    <source>
        <dbReference type="ARBA" id="ARBA00000085"/>
    </source>
</evidence>
<evidence type="ECO:0000256" key="9">
    <source>
        <dbReference type="ARBA" id="ARBA00022777"/>
    </source>
</evidence>
<comment type="catalytic activity">
    <reaction evidence="1">
        <text>ATP + protein L-histidine = ADP + protein N-phospho-L-histidine.</text>
        <dbReference type="EC" id="2.7.13.3"/>
    </reaction>
</comment>
<keyword evidence="6" id="KW-0808">Transferase</keyword>
<keyword evidence="11 17" id="KW-1133">Transmembrane helix</keyword>
<feature type="domain" description="Histidine kinase" evidence="18">
    <location>
        <begin position="245"/>
        <end position="459"/>
    </location>
</feature>
<dbReference type="SMART" id="SM00388">
    <property type="entry name" value="HisKA"/>
    <property type="match status" value="1"/>
</dbReference>
<dbReference type="Proteomes" id="UP000596248">
    <property type="component" value="Chromosome"/>
</dbReference>
<evidence type="ECO:0000313" key="21">
    <source>
        <dbReference type="Proteomes" id="UP000596248"/>
    </source>
</evidence>
<evidence type="ECO:0000256" key="3">
    <source>
        <dbReference type="ARBA" id="ARBA00012438"/>
    </source>
</evidence>
<evidence type="ECO:0000259" key="18">
    <source>
        <dbReference type="PROSITE" id="PS50109"/>
    </source>
</evidence>
<evidence type="ECO:0000256" key="7">
    <source>
        <dbReference type="ARBA" id="ARBA00022692"/>
    </source>
</evidence>
<dbReference type="InterPro" id="IPR003660">
    <property type="entry name" value="HAMP_dom"/>
</dbReference>
<comment type="function">
    <text evidence="15">Member of the two-component regulatory system HssS/HssR involved in intracellular heme homeostasis and tempering of staphylococcal virulence. HssS functions as a heme sensor histidine kinase which is autophosphorylated at a histidine residue and transfers its phosphate group to an aspartate residue of HssR. HssR/HssS activates the expression of hrtAB, an efflux pump, in response to extracellular heme, hemin, hemoglobin or blood.</text>
</comment>
<sequence>MKSLYVRLVLTFIFIVFISGSLGFLLSNWYYQQNLKSYNEQKIMRLGEEMISLYEQDPSQDLHGFLTRIANMNFQLYLVDEGGKGTLFGAPFKDHEIDPAISKRVQAGNVYRGISEEKHGLFVTGFFENTLKNSIGLPLRSNGKTYALFLRPNIEQQFGEVHILFAMLLASSFLLSIFFILILTRYLVRPIQGLTKATRKLAEGNYSIKLDISRKDEIGDLATNFMHMTNSLKQLEEMRQEFVSNVSHEIQSPLTSIQGFSQAIRTGDVTEEQKEAYLAIIEQESRRLSSLSKQLLTLASLEKETNLYEPSVYRLDEQIRHVLLMLEQQWRGKGLEIDLDLPEVVIFADQQLLSQVWINLISNSIKFTGSEGTIFISIRDEKDITVTVKDTGIGISETELQRVFDRFYKGDSSRNRSSTGTGLGLAIVKKIVQVAGGSLSIESEKGEGTSITVRLPGGSA</sequence>
<dbReference type="Pfam" id="PF00512">
    <property type="entry name" value="HisKA"/>
    <property type="match status" value="1"/>
</dbReference>
<evidence type="ECO:0000256" key="16">
    <source>
        <dbReference type="ARBA" id="ARBA00040841"/>
    </source>
</evidence>
<dbReference type="InterPro" id="IPR005467">
    <property type="entry name" value="His_kinase_dom"/>
</dbReference>
<dbReference type="PRINTS" id="PR00344">
    <property type="entry name" value="BCTRLSENSOR"/>
</dbReference>
<keyword evidence="12" id="KW-0902">Two-component regulatory system</keyword>
<dbReference type="InterPro" id="IPR004358">
    <property type="entry name" value="Sig_transdc_His_kin-like_C"/>
</dbReference>
<dbReference type="EMBL" id="CP069127">
    <property type="protein sequence ID" value="QRG70331.1"/>
    <property type="molecule type" value="Genomic_DNA"/>
</dbReference>
<dbReference type="PANTHER" id="PTHR45528:SF11">
    <property type="entry name" value="HISTIDINE KINASE"/>
    <property type="match status" value="1"/>
</dbReference>
<dbReference type="PROSITE" id="PS50885">
    <property type="entry name" value="HAMP"/>
    <property type="match status" value="1"/>
</dbReference>
<dbReference type="InterPro" id="IPR036097">
    <property type="entry name" value="HisK_dim/P_sf"/>
</dbReference>
<dbReference type="InterPro" id="IPR003594">
    <property type="entry name" value="HATPase_dom"/>
</dbReference>
<dbReference type="PANTHER" id="PTHR45528">
    <property type="entry name" value="SENSOR HISTIDINE KINASE CPXA"/>
    <property type="match status" value="1"/>
</dbReference>
<accession>A0ABX7FWZ7</accession>
<evidence type="ECO:0000313" key="20">
    <source>
        <dbReference type="EMBL" id="QRG70331.1"/>
    </source>
</evidence>
<dbReference type="RefSeq" id="WP_203357304.1">
    <property type="nucleotide sequence ID" value="NZ_CP069127.1"/>
</dbReference>
<keyword evidence="7 17" id="KW-0812">Transmembrane</keyword>
<dbReference type="SUPFAM" id="SSF55874">
    <property type="entry name" value="ATPase domain of HSP90 chaperone/DNA topoisomerase II/histidine kinase"/>
    <property type="match status" value="1"/>
</dbReference>
<dbReference type="GO" id="GO:0016301">
    <property type="term" value="F:kinase activity"/>
    <property type="evidence" value="ECO:0007669"/>
    <property type="project" value="UniProtKB-KW"/>
</dbReference>
<evidence type="ECO:0000259" key="19">
    <source>
        <dbReference type="PROSITE" id="PS50885"/>
    </source>
</evidence>
<comment type="subcellular location">
    <subcellularLocation>
        <location evidence="2">Cell membrane</location>
        <topology evidence="2">Multi-pass membrane protein</topology>
    </subcellularLocation>
</comment>
<evidence type="ECO:0000256" key="13">
    <source>
        <dbReference type="ARBA" id="ARBA00023026"/>
    </source>
</evidence>
<evidence type="ECO:0000256" key="5">
    <source>
        <dbReference type="ARBA" id="ARBA00022553"/>
    </source>
</evidence>
<dbReference type="CDD" id="cd06225">
    <property type="entry name" value="HAMP"/>
    <property type="match status" value="1"/>
</dbReference>
<reference evidence="20 21" key="1">
    <citation type="submission" date="2021-01" db="EMBL/GenBank/DDBJ databases">
        <title>Identification of strong promoters based on the transcriptome of Brevibacillus choshinensis.</title>
        <authorList>
            <person name="Yao D."/>
            <person name="Zhang K."/>
            <person name="Wu J."/>
        </authorList>
    </citation>
    <scope>NUCLEOTIDE SEQUENCE [LARGE SCALE GENOMIC DNA]</scope>
    <source>
        <strain evidence="20 21">HPD31-SP3</strain>
    </source>
</reference>
<dbReference type="Pfam" id="PF00672">
    <property type="entry name" value="HAMP"/>
    <property type="match status" value="1"/>
</dbReference>
<dbReference type="SUPFAM" id="SSF47384">
    <property type="entry name" value="Homodimeric domain of signal transducing histidine kinase"/>
    <property type="match status" value="1"/>
</dbReference>
<keyword evidence="5" id="KW-0597">Phosphoprotein</keyword>
<dbReference type="InterPro" id="IPR050398">
    <property type="entry name" value="HssS/ArlS-like"/>
</dbReference>
<evidence type="ECO:0000256" key="4">
    <source>
        <dbReference type="ARBA" id="ARBA00022475"/>
    </source>
</evidence>
<evidence type="ECO:0000256" key="17">
    <source>
        <dbReference type="SAM" id="Phobius"/>
    </source>
</evidence>
<dbReference type="Gene3D" id="1.10.287.130">
    <property type="match status" value="1"/>
</dbReference>
<keyword evidence="13" id="KW-0843">Virulence</keyword>
<feature type="transmembrane region" description="Helical" evidence="17">
    <location>
        <begin position="161"/>
        <end position="188"/>
    </location>
</feature>
<evidence type="ECO:0000256" key="6">
    <source>
        <dbReference type="ARBA" id="ARBA00022679"/>
    </source>
</evidence>
<evidence type="ECO:0000256" key="11">
    <source>
        <dbReference type="ARBA" id="ARBA00022989"/>
    </source>
</evidence>
<gene>
    <name evidence="20" type="ORF">JNE38_15180</name>
</gene>
<keyword evidence="8" id="KW-0547">Nucleotide-binding</keyword>
<dbReference type="Pfam" id="PF02518">
    <property type="entry name" value="HATPase_c"/>
    <property type="match status" value="1"/>
</dbReference>
<dbReference type="Gene3D" id="6.10.340.10">
    <property type="match status" value="1"/>
</dbReference>
<evidence type="ECO:0000256" key="12">
    <source>
        <dbReference type="ARBA" id="ARBA00023012"/>
    </source>
</evidence>
<proteinExistence type="predicted"/>
<feature type="transmembrane region" description="Helical" evidence="17">
    <location>
        <begin position="6"/>
        <end position="31"/>
    </location>
</feature>
<dbReference type="CDD" id="cd00082">
    <property type="entry name" value="HisKA"/>
    <property type="match status" value="1"/>
</dbReference>
<dbReference type="SMART" id="SM00304">
    <property type="entry name" value="HAMP"/>
    <property type="match status" value="1"/>
</dbReference>
<dbReference type="InterPro" id="IPR003661">
    <property type="entry name" value="HisK_dim/P_dom"/>
</dbReference>
<evidence type="ECO:0000256" key="8">
    <source>
        <dbReference type="ARBA" id="ARBA00022741"/>
    </source>
</evidence>
<evidence type="ECO:0000256" key="2">
    <source>
        <dbReference type="ARBA" id="ARBA00004651"/>
    </source>
</evidence>
<dbReference type="SMART" id="SM00387">
    <property type="entry name" value="HATPase_c"/>
    <property type="match status" value="1"/>
</dbReference>
<dbReference type="EC" id="2.7.13.3" evidence="3"/>
<evidence type="ECO:0000256" key="10">
    <source>
        <dbReference type="ARBA" id="ARBA00022840"/>
    </source>
</evidence>